<dbReference type="Proteomes" id="UP000198921">
    <property type="component" value="Unassembled WGS sequence"/>
</dbReference>
<evidence type="ECO:0000313" key="2">
    <source>
        <dbReference type="Proteomes" id="UP000198921"/>
    </source>
</evidence>
<dbReference type="InterPro" id="IPR014519">
    <property type="entry name" value="UCP024492"/>
</dbReference>
<keyword evidence="2" id="KW-1185">Reference proteome</keyword>
<dbReference type="PANTHER" id="PTHR39337">
    <property type="entry name" value="BLR5642 PROTEIN"/>
    <property type="match status" value="1"/>
</dbReference>
<dbReference type="PIRSF" id="PIRSF024492">
    <property type="entry name" value="UCP024492"/>
    <property type="match status" value="1"/>
</dbReference>
<dbReference type="InterPro" id="IPR007438">
    <property type="entry name" value="DUF488"/>
</dbReference>
<sequence>MPLLTVGHGPDDRTRLGARLTGAGVGLVVDVRRYPGSRSNPDVRQEALEEWLPAAGVGYRWDARLGGRRRLPPDAPVADGWWTVAQFAAYAAHTRTAEFAAALDEVLAEAATATVAVMCSESVWWRCHRRLVADVAVLGRSVPVRHLMPDGRLAGHRPSEGTVLGEDGLVHWPARSAHSRPSGA</sequence>
<name>A0A1H3NLM9_9ACTN</name>
<dbReference type="AlphaFoldDB" id="A0A1H3NLM9"/>
<dbReference type="OrthoDB" id="9789109at2"/>
<dbReference type="STRING" id="1137993.SAMN05660209_04013"/>
<dbReference type="PANTHER" id="PTHR39337:SF1">
    <property type="entry name" value="BLR5642 PROTEIN"/>
    <property type="match status" value="1"/>
</dbReference>
<organism evidence="1 2">
    <name type="scientific">Geodermatophilus africanus</name>
    <dbReference type="NCBI Taxonomy" id="1137993"/>
    <lineage>
        <taxon>Bacteria</taxon>
        <taxon>Bacillati</taxon>
        <taxon>Actinomycetota</taxon>
        <taxon>Actinomycetes</taxon>
        <taxon>Geodermatophilales</taxon>
        <taxon>Geodermatophilaceae</taxon>
        <taxon>Geodermatophilus</taxon>
    </lineage>
</organism>
<accession>A0A1H3NLM9</accession>
<dbReference type="Pfam" id="PF04343">
    <property type="entry name" value="DUF488"/>
    <property type="match status" value="1"/>
</dbReference>
<dbReference type="RefSeq" id="WP_091160207.1">
    <property type="nucleotide sequence ID" value="NZ_FNOT01000013.1"/>
</dbReference>
<proteinExistence type="predicted"/>
<evidence type="ECO:0008006" key="3">
    <source>
        <dbReference type="Google" id="ProtNLM"/>
    </source>
</evidence>
<evidence type="ECO:0000313" key="1">
    <source>
        <dbReference type="EMBL" id="SDY89714.1"/>
    </source>
</evidence>
<protein>
    <recommendedName>
        <fullName evidence="3">DUF488 domain-containing protein</fullName>
    </recommendedName>
</protein>
<reference evidence="2" key="1">
    <citation type="submission" date="2016-10" db="EMBL/GenBank/DDBJ databases">
        <authorList>
            <person name="Varghese N."/>
            <person name="Submissions S."/>
        </authorList>
    </citation>
    <scope>NUCLEOTIDE SEQUENCE [LARGE SCALE GENOMIC DNA]</scope>
    <source>
        <strain evidence="2">DSM 45422</strain>
    </source>
</reference>
<gene>
    <name evidence="1" type="ORF">SAMN05660209_04013</name>
</gene>
<dbReference type="EMBL" id="FNOT01000013">
    <property type="protein sequence ID" value="SDY89714.1"/>
    <property type="molecule type" value="Genomic_DNA"/>
</dbReference>